<organism evidence="2">
    <name type="scientific">marine sediment metagenome</name>
    <dbReference type="NCBI Taxonomy" id="412755"/>
    <lineage>
        <taxon>unclassified sequences</taxon>
        <taxon>metagenomes</taxon>
        <taxon>ecological metagenomes</taxon>
    </lineage>
</organism>
<proteinExistence type="predicted"/>
<gene>
    <name evidence="2" type="ORF">LCGC14_2821030</name>
</gene>
<accession>A0A0F9B865</accession>
<comment type="caution">
    <text evidence="2">The sequence shown here is derived from an EMBL/GenBank/DDBJ whole genome shotgun (WGS) entry which is preliminary data.</text>
</comment>
<name>A0A0F9B865_9ZZZZ</name>
<feature type="non-terminal residue" evidence="2">
    <location>
        <position position="119"/>
    </location>
</feature>
<sequence>MVTGGEGRTGSLTPRGSGRPDFRQQLFGTVATNVRSGSVEISGTIQHIRSIGSMNYVGSIGDVVYSRRIGTLAHMGTVARVSDVTRVGTLQTLSYVQRIGTQPYVGRIGTLGEGGGGRG</sequence>
<dbReference type="AlphaFoldDB" id="A0A0F9B865"/>
<reference evidence="2" key="1">
    <citation type="journal article" date="2015" name="Nature">
        <title>Complex archaea that bridge the gap between prokaryotes and eukaryotes.</title>
        <authorList>
            <person name="Spang A."/>
            <person name="Saw J.H."/>
            <person name="Jorgensen S.L."/>
            <person name="Zaremba-Niedzwiedzka K."/>
            <person name="Martijn J."/>
            <person name="Lind A.E."/>
            <person name="van Eijk R."/>
            <person name="Schleper C."/>
            <person name="Guy L."/>
            <person name="Ettema T.J."/>
        </authorList>
    </citation>
    <scope>NUCLEOTIDE SEQUENCE</scope>
</reference>
<evidence type="ECO:0000256" key="1">
    <source>
        <dbReference type="SAM" id="MobiDB-lite"/>
    </source>
</evidence>
<protein>
    <submittedName>
        <fullName evidence="2">Uncharacterized protein</fullName>
    </submittedName>
</protein>
<feature type="region of interest" description="Disordered" evidence="1">
    <location>
        <begin position="1"/>
        <end position="22"/>
    </location>
</feature>
<evidence type="ECO:0000313" key="2">
    <source>
        <dbReference type="EMBL" id="KKK80686.1"/>
    </source>
</evidence>
<dbReference type="EMBL" id="LAZR01053464">
    <property type="protein sequence ID" value="KKK80686.1"/>
    <property type="molecule type" value="Genomic_DNA"/>
</dbReference>